<keyword evidence="3" id="KW-1185">Reference proteome</keyword>
<sequence>MKKDKNKIIIDEITSWKQNQLLPEKYCNFLLALYTYGEGVEEDSKSNASMKRQLFIGLDLVFLFLLLPAYIVIASHLSDQILAQFIVFSTFIFILGIHWYFFNKIQSIFTHVVIVLFFITMLVGSTLIVHEWLGSGFWLNLLIVIQGLIWIAFGWANKVYYLVISGFIGILLFFALIVI</sequence>
<keyword evidence="1" id="KW-0812">Transmembrane</keyword>
<keyword evidence="1" id="KW-1133">Transmembrane helix</keyword>
<feature type="transmembrane region" description="Helical" evidence="1">
    <location>
        <begin position="108"/>
        <end position="129"/>
    </location>
</feature>
<accession>A0A941CW89</accession>
<gene>
    <name evidence="2" type="ORF">KC820_09250</name>
</gene>
<feature type="transmembrane region" description="Helical" evidence="1">
    <location>
        <begin position="54"/>
        <end position="75"/>
    </location>
</feature>
<evidence type="ECO:0000313" key="2">
    <source>
        <dbReference type="EMBL" id="MBR7554339.1"/>
    </source>
</evidence>
<feature type="transmembrane region" description="Helical" evidence="1">
    <location>
        <begin position="160"/>
        <end position="178"/>
    </location>
</feature>
<dbReference type="Proteomes" id="UP000675431">
    <property type="component" value="Unassembled WGS sequence"/>
</dbReference>
<name>A0A941CW89_9BACI</name>
<evidence type="ECO:0000313" key="3">
    <source>
        <dbReference type="Proteomes" id="UP000675431"/>
    </source>
</evidence>
<reference evidence="2 3" key="1">
    <citation type="submission" date="2021-04" db="EMBL/GenBank/DDBJ databases">
        <title>Allobacillus sp. nov. SKP8-2 isolated from shrimp paste.</title>
        <authorList>
            <person name="Tanasupawat S."/>
            <person name="Yiamsombat S."/>
            <person name="Kanchanasin P."/>
            <person name="Kuncharoen N."/>
        </authorList>
    </citation>
    <scope>NUCLEOTIDE SEQUENCE [LARGE SCALE GENOMIC DNA]</scope>
    <source>
        <strain evidence="2 3">SKP8-2</strain>
    </source>
</reference>
<organism evidence="2 3">
    <name type="scientific">Allobacillus saliphilus</name>
    <dbReference type="NCBI Taxonomy" id="2912308"/>
    <lineage>
        <taxon>Bacteria</taxon>
        <taxon>Bacillati</taxon>
        <taxon>Bacillota</taxon>
        <taxon>Bacilli</taxon>
        <taxon>Bacillales</taxon>
        <taxon>Bacillaceae</taxon>
        <taxon>Allobacillus</taxon>
    </lineage>
</organism>
<evidence type="ECO:0000256" key="1">
    <source>
        <dbReference type="SAM" id="Phobius"/>
    </source>
</evidence>
<proteinExistence type="predicted"/>
<dbReference type="EMBL" id="JAGSIE010000027">
    <property type="protein sequence ID" value="MBR7554339.1"/>
    <property type="molecule type" value="Genomic_DNA"/>
</dbReference>
<keyword evidence="1" id="KW-0472">Membrane</keyword>
<protein>
    <submittedName>
        <fullName evidence="2">Uncharacterized protein</fullName>
    </submittedName>
</protein>
<dbReference type="AlphaFoldDB" id="A0A941CW89"/>
<dbReference type="RefSeq" id="WP_212370448.1">
    <property type="nucleotide sequence ID" value="NZ_JAGSIE010000027.1"/>
</dbReference>
<feature type="transmembrane region" description="Helical" evidence="1">
    <location>
        <begin position="135"/>
        <end position="153"/>
    </location>
</feature>
<comment type="caution">
    <text evidence="2">The sequence shown here is derived from an EMBL/GenBank/DDBJ whole genome shotgun (WGS) entry which is preliminary data.</text>
</comment>
<feature type="transmembrane region" description="Helical" evidence="1">
    <location>
        <begin position="81"/>
        <end position="101"/>
    </location>
</feature>